<dbReference type="InterPro" id="IPR051704">
    <property type="entry name" value="FAD_aromatic-hydroxylase"/>
</dbReference>
<keyword evidence="3" id="KW-1185">Reference proteome</keyword>
<dbReference type="SUPFAM" id="SSF51905">
    <property type="entry name" value="FAD/NAD(P)-binding domain"/>
    <property type="match status" value="1"/>
</dbReference>
<evidence type="ECO:0000259" key="1">
    <source>
        <dbReference type="Pfam" id="PF01494"/>
    </source>
</evidence>
<name>A0AAC9MY31_9PSEU</name>
<accession>A0AAC9MY31</accession>
<feature type="domain" description="FAD-binding" evidence="1">
    <location>
        <begin position="10"/>
        <end position="324"/>
    </location>
</feature>
<gene>
    <name evidence="2" type="ORF">TL08_16015</name>
</gene>
<reference evidence="3" key="1">
    <citation type="submission" date="2016-03" db="EMBL/GenBank/DDBJ databases">
        <title>Complete genome sequence of the type strain Actinoalloteichus hymeniacidonis DSM 45092.</title>
        <authorList>
            <person name="Schaffert L."/>
            <person name="Albersmeier A."/>
            <person name="Winkler A."/>
            <person name="Kalinowski J."/>
            <person name="Zotchev S."/>
            <person name="Ruckert C."/>
        </authorList>
    </citation>
    <scope>NUCLEOTIDE SEQUENCE [LARGE SCALE GENOMIC DNA]</scope>
    <source>
        <strain evidence="3">HPA177(T) (DSM 45092(T))</strain>
    </source>
</reference>
<dbReference type="EMBL" id="CP014859">
    <property type="protein sequence ID" value="AOS64003.1"/>
    <property type="molecule type" value="Genomic_DNA"/>
</dbReference>
<organism evidence="2 3">
    <name type="scientific">Actinoalloteichus hymeniacidonis</name>
    <dbReference type="NCBI Taxonomy" id="340345"/>
    <lineage>
        <taxon>Bacteria</taxon>
        <taxon>Bacillati</taxon>
        <taxon>Actinomycetota</taxon>
        <taxon>Actinomycetes</taxon>
        <taxon>Pseudonocardiales</taxon>
        <taxon>Pseudonocardiaceae</taxon>
        <taxon>Actinoalloteichus</taxon>
    </lineage>
</organism>
<dbReference type="Pfam" id="PF01494">
    <property type="entry name" value="FAD_binding_3"/>
    <property type="match status" value="1"/>
</dbReference>
<sequence>MDLNENKARRVLVVGLGISGIATALRLHGIGWTPVIVEKAPARRYGGYFIGLFGAGRISAERLGILDGVHDRTPQGAHFDIDRAGNRRSGLGFKDLPGVPWLMLRGDVERAAFDKLPPEIEIRYSTVPTKIEQDADGVDVTLTGVTDGNSTIERFDLVVGADGLRSTVRELAFGPHEKYLHRMNYMIAAFEFPGTPGDLEKEDGATLLERGRSMWILPFSDHNPTMLLSYRTDDVDAEFAESPAERIRATFGPEPLGHTLGDAVAAVESTDELIFDSVEQVHLDSWHRGRVVLVGDAAWCPTLYSGMGASAGLCGAELLGTMIATYPDDLPRAFTEWERKLRPYMNLYQKIGVQQRTFFTPHTRFHTALRRAILFLNSRRVVGAPLRWWTVNNKAARMKEADITRV</sequence>
<dbReference type="KEGG" id="ahm:TL08_16015"/>
<protein>
    <submittedName>
        <fullName evidence="2">2-polyprenyl-6-methoxyphenol hydroxylase-like oxidoreductase</fullName>
    </submittedName>
</protein>
<dbReference type="PRINTS" id="PR00420">
    <property type="entry name" value="RNGMNOXGNASE"/>
</dbReference>
<dbReference type="Proteomes" id="UP000095210">
    <property type="component" value="Chromosome"/>
</dbReference>
<dbReference type="PANTHER" id="PTHR46865">
    <property type="entry name" value="OXIDOREDUCTASE-RELATED"/>
    <property type="match status" value="1"/>
</dbReference>
<dbReference type="GO" id="GO:0071949">
    <property type="term" value="F:FAD binding"/>
    <property type="evidence" value="ECO:0007669"/>
    <property type="project" value="InterPro"/>
</dbReference>
<dbReference type="Gene3D" id="3.30.9.10">
    <property type="entry name" value="D-Amino Acid Oxidase, subunit A, domain 2"/>
    <property type="match status" value="1"/>
</dbReference>
<dbReference type="AlphaFoldDB" id="A0AAC9MY31"/>
<dbReference type="InterPro" id="IPR002938">
    <property type="entry name" value="FAD-bd"/>
</dbReference>
<dbReference type="RefSeq" id="WP_236750287.1">
    <property type="nucleotide sequence ID" value="NZ_CP014859.1"/>
</dbReference>
<evidence type="ECO:0000313" key="2">
    <source>
        <dbReference type="EMBL" id="AOS64003.1"/>
    </source>
</evidence>
<proteinExistence type="predicted"/>
<evidence type="ECO:0000313" key="3">
    <source>
        <dbReference type="Proteomes" id="UP000095210"/>
    </source>
</evidence>
<dbReference type="InterPro" id="IPR036188">
    <property type="entry name" value="FAD/NAD-bd_sf"/>
</dbReference>
<dbReference type="PANTHER" id="PTHR46865:SF8">
    <property type="entry name" value="POSSIBLE OXIDOREDUCTASE"/>
    <property type="match status" value="1"/>
</dbReference>
<dbReference type="Gene3D" id="3.50.50.60">
    <property type="entry name" value="FAD/NAD(P)-binding domain"/>
    <property type="match status" value="1"/>
</dbReference>